<sequence>MPTFRLPRPIMIESAAALLLARLALLLVPARRLLRGARSGAWAGQAGLPQDQDIADVARALERAARRVPFTCTCLVRAMAGRAMLRRRGIPCTLHLGVARQNGALAAHAWLEAGGGVVTGGDEAPNFVPLVRLGDGGCL</sequence>
<name>A0A255Z6W6_9PROT</name>
<dbReference type="NCBIfam" id="NF033537">
    <property type="entry name" value="lasso_biosyn_B2"/>
    <property type="match status" value="1"/>
</dbReference>
<proteinExistence type="predicted"/>
<dbReference type="RefSeq" id="WP_094453290.1">
    <property type="nucleotide sequence ID" value="NZ_NOXU01000017.1"/>
</dbReference>
<organism evidence="2 3">
    <name type="scientific">Niveispirillum lacus</name>
    <dbReference type="NCBI Taxonomy" id="1981099"/>
    <lineage>
        <taxon>Bacteria</taxon>
        <taxon>Pseudomonadati</taxon>
        <taxon>Pseudomonadota</taxon>
        <taxon>Alphaproteobacteria</taxon>
        <taxon>Rhodospirillales</taxon>
        <taxon>Azospirillaceae</taxon>
        <taxon>Niveispirillum</taxon>
    </lineage>
</organism>
<comment type="caution">
    <text evidence="2">The sequence shown here is derived from an EMBL/GenBank/DDBJ whole genome shotgun (WGS) entry which is preliminary data.</text>
</comment>
<protein>
    <recommendedName>
        <fullName evidence="1">Microcin J25-processing protein McjB C-terminal domain-containing protein</fullName>
    </recommendedName>
</protein>
<evidence type="ECO:0000313" key="3">
    <source>
        <dbReference type="Proteomes" id="UP000216998"/>
    </source>
</evidence>
<reference evidence="2 3" key="1">
    <citation type="submission" date="2017-07" db="EMBL/GenBank/DDBJ databases">
        <title>Niveispirillum cyanobacteriorum sp. nov., isolated from cyanobacterial aggregates in a eutrophic lake.</title>
        <authorList>
            <person name="Cai H."/>
        </authorList>
    </citation>
    <scope>NUCLEOTIDE SEQUENCE [LARGE SCALE GENOMIC DNA]</scope>
    <source>
        <strain evidence="3">TH1-14</strain>
    </source>
</reference>
<dbReference type="OrthoDB" id="7376263at2"/>
<dbReference type="InterPro" id="IPR032708">
    <property type="entry name" value="McjB_C"/>
</dbReference>
<dbReference type="EMBL" id="NOXU01000017">
    <property type="protein sequence ID" value="OYQ37179.1"/>
    <property type="molecule type" value="Genomic_DNA"/>
</dbReference>
<evidence type="ECO:0000313" key="2">
    <source>
        <dbReference type="EMBL" id="OYQ37179.1"/>
    </source>
</evidence>
<keyword evidence="3" id="KW-1185">Reference proteome</keyword>
<dbReference type="Pfam" id="PF13471">
    <property type="entry name" value="Transglut_core3"/>
    <property type="match status" value="1"/>
</dbReference>
<evidence type="ECO:0000259" key="1">
    <source>
        <dbReference type="Pfam" id="PF13471"/>
    </source>
</evidence>
<dbReference type="InterPro" id="IPR053521">
    <property type="entry name" value="McjB-like"/>
</dbReference>
<dbReference type="Proteomes" id="UP000216998">
    <property type="component" value="Unassembled WGS sequence"/>
</dbReference>
<accession>A0A255Z6W6</accession>
<dbReference type="AlphaFoldDB" id="A0A255Z6W6"/>
<feature type="domain" description="Microcin J25-processing protein McjB C-terminal" evidence="1">
    <location>
        <begin position="25"/>
        <end position="131"/>
    </location>
</feature>
<gene>
    <name evidence="2" type="ORF">CHU95_02190</name>
</gene>